<feature type="transmembrane region" description="Helical" evidence="7">
    <location>
        <begin position="758"/>
        <end position="777"/>
    </location>
</feature>
<comment type="similarity">
    <text evidence="6">Belongs to the ABC-4 integral membrane protein family.</text>
</comment>
<keyword evidence="3 7" id="KW-0812">Transmembrane</keyword>
<keyword evidence="2" id="KW-1003">Cell membrane</keyword>
<feature type="transmembrane region" description="Helical" evidence="7">
    <location>
        <begin position="425"/>
        <end position="446"/>
    </location>
</feature>
<keyword evidence="10" id="KW-1185">Reference proteome</keyword>
<feature type="transmembrane region" description="Helical" evidence="7">
    <location>
        <begin position="304"/>
        <end position="324"/>
    </location>
</feature>
<keyword evidence="5 7" id="KW-0472">Membrane</keyword>
<accession>A0A1M4UCA9</accession>
<evidence type="ECO:0000256" key="3">
    <source>
        <dbReference type="ARBA" id="ARBA00022692"/>
    </source>
</evidence>
<dbReference type="AlphaFoldDB" id="A0A1M4UCA9"/>
<feature type="transmembrane region" description="Helical" evidence="7">
    <location>
        <begin position="789"/>
        <end position="809"/>
    </location>
</feature>
<feature type="transmembrane region" description="Helical" evidence="7">
    <location>
        <begin position="21"/>
        <end position="43"/>
    </location>
</feature>
<evidence type="ECO:0000256" key="2">
    <source>
        <dbReference type="ARBA" id="ARBA00022475"/>
    </source>
</evidence>
<dbReference type="PANTHER" id="PTHR30572:SF4">
    <property type="entry name" value="ABC TRANSPORTER PERMEASE YTRF"/>
    <property type="match status" value="1"/>
</dbReference>
<name>A0A1M4UCA9_9FIRM</name>
<feature type="transmembrane region" description="Helical" evidence="7">
    <location>
        <begin position="245"/>
        <end position="268"/>
    </location>
</feature>
<dbReference type="RefSeq" id="WP_072973827.1">
    <property type="nucleotide sequence ID" value="NZ_FQTY01000003.1"/>
</dbReference>
<dbReference type="InterPro" id="IPR003838">
    <property type="entry name" value="ABC3_permease_C"/>
</dbReference>
<feature type="domain" description="ABC3 transporter permease C-terminal" evidence="8">
    <location>
        <begin position="249"/>
        <end position="370"/>
    </location>
</feature>
<reference evidence="10" key="1">
    <citation type="submission" date="2016-11" db="EMBL/GenBank/DDBJ databases">
        <authorList>
            <person name="Varghese N."/>
            <person name="Submissions S."/>
        </authorList>
    </citation>
    <scope>NUCLEOTIDE SEQUENCE [LARGE SCALE GENOMIC DNA]</scope>
    <source>
        <strain evidence="10">DSM 18095</strain>
    </source>
</reference>
<dbReference type="PANTHER" id="PTHR30572">
    <property type="entry name" value="MEMBRANE COMPONENT OF TRANSPORTER-RELATED"/>
    <property type="match status" value="1"/>
</dbReference>
<keyword evidence="4 7" id="KW-1133">Transmembrane helix</keyword>
<comment type="subcellular location">
    <subcellularLocation>
        <location evidence="1">Cell membrane</location>
        <topology evidence="1">Multi-pass membrane protein</topology>
    </subcellularLocation>
</comment>
<dbReference type="GO" id="GO:0005886">
    <property type="term" value="C:plasma membrane"/>
    <property type="evidence" value="ECO:0007669"/>
    <property type="project" value="UniProtKB-SubCell"/>
</dbReference>
<evidence type="ECO:0000256" key="6">
    <source>
        <dbReference type="ARBA" id="ARBA00038076"/>
    </source>
</evidence>
<dbReference type="Pfam" id="PF02687">
    <property type="entry name" value="FtsX"/>
    <property type="match status" value="1"/>
</dbReference>
<evidence type="ECO:0000256" key="4">
    <source>
        <dbReference type="ARBA" id="ARBA00022989"/>
    </source>
</evidence>
<sequence>MILHEYVKGDISLNKKSYTSTIITIFLAVVILSTFVFGVSSYYKCYRDIIGKSTGGYHFRIVNSISSNDAKNLQENRYIKKLGLFNNKVIDEGFGSKGKTKLCQMDNNALSTIESWLKEGSLPKPNEIMISNDMAKEINKNVSDTLEVNGNNYVISGIYYDTTYEYQNFYNIFLNVEQDKLLESGEELSPFIWYKNIFKTYSLSKEIINNLETEYITYNYNLMYLDRSFVFDPEDNLLKDHTFQVIVLILFFILIILFHSIITNLFLVQEAKSIQEYSKLKAIGATNGDINKIIKLKALYISQIPILLGMFSSVGIVKLLFFAINKVEIYFSKSKEILESTMNLNLSLNFKFAILIYILSSAIIYLSTKKPIKKLKKNSILNGLKGEIDSRSYKKHDLKYNGNIEKNLSKQFYKNSKKSFKFTGITLKLGFILMAFIMTIITYYSLEEKYNNVDRYTTYGIQGEYATINPLNEDLISNIKSLNIDDFVNFRSQSVYIDYNENLIDNDFKNSGSLNNLEENIISLENTRLNIIGLEDNKFNELVAKRGLDPSKYKSNRVLLLNTVGDNFNIPASRITDKQFLKEDIKTFSLSEYGNILDTRGYEFILNVEDKIYTPLFDYPIYKNRLNCYMPKSEYIKLFSNFERIADLDQFEYIAIKSSNIEKDQTVIKGMSLDYFKDRDFSLVSEVDENNLIQKRTIIGNILAIFFSVFFIVVGFSNCYFAFYNLFLEKKNELILYKSIGMDETLLRNILRREKNKILFSFISSMPILLIILAIIVSKSSKVFTAIDILTNINYIFILGYVALIYVSISKMYNNYKREII</sequence>
<feature type="transmembrane region" description="Helical" evidence="7">
    <location>
        <begin position="344"/>
        <end position="367"/>
    </location>
</feature>
<evidence type="ECO:0000256" key="7">
    <source>
        <dbReference type="SAM" id="Phobius"/>
    </source>
</evidence>
<dbReference type="InterPro" id="IPR050250">
    <property type="entry name" value="Macrolide_Exporter_MacB"/>
</dbReference>
<evidence type="ECO:0000256" key="1">
    <source>
        <dbReference type="ARBA" id="ARBA00004651"/>
    </source>
</evidence>
<evidence type="ECO:0000259" key="8">
    <source>
        <dbReference type="Pfam" id="PF02687"/>
    </source>
</evidence>
<evidence type="ECO:0000313" key="9">
    <source>
        <dbReference type="EMBL" id="SHE54248.1"/>
    </source>
</evidence>
<dbReference type="Proteomes" id="UP000184114">
    <property type="component" value="Unassembled WGS sequence"/>
</dbReference>
<evidence type="ECO:0000313" key="10">
    <source>
        <dbReference type="Proteomes" id="UP000184114"/>
    </source>
</evidence>
<dbReference type="EMBL" id="FQTY01000003">
    <property type="protein sequence ID" value="SHE54248.1"/>
    <property type="molecule type" value="Genomic_DNA"/>
</dbReference>
<evidence type="ECO:0000256" key="5">
    <source>
        <dbReference type="ARBA" id="ARBA00023136"/>
    </source>
</evidence>
<organism evidence="9 10">
    <name type="scientific">Tissierella praeacuta DSM 18095</name>
    <dbReference type="NCBI Taxonomy" id="1123404"/>
    <lineage>
        <taxon>Bacteria</taxon>
        <taxon>Bacillati</taxon>
        <taxon>Bacillota</taxon>
        <taxon>Tissierellia</taxon>
        <taxon>Tissierellales</taxon>
        <taxon>Tissierellaceae</taxon>
        <taxon>Tissierella</taxon>
    </lineage>
</organism>
<dbReference type="GeneID" id="90996173"/>
<dbReference type="GO" id="GO:0022857">
    <property type="term" value="F:transmembrane transporter activity"/>
    <property type="evidence" value="ECO:0007669"/>
    <property type="project" value="TreeGrafter"/>
</dbReference>
<dbReference type="STRING" id="1123404.SAMN02745784_01001"/>
<proteinExistence type="inferred from homology"/>
<protein>
    <submittedName>
        <fullName evidence="9">FtsX-like permease family protein</fullName>
    </submittedName>
</protein>
<gene>
    <name evidence="9" type="ORF">SAMN02745784_01001</name>
</gene>
<feature type="transmembrane region" description="Helical" evidence="7">
    <location>
        <begin position="702"/>
        <end position="728"/>
    </location>
</feature>